<dbReference type="OrthoDB" id="284534at2157"/>
<evidence type="ECO:0000313" key="3">
    <source>
        <dbReference type="EMBL" id="SEG40073.1"/>
    </source>
</evidence>
<evidence type="ECO:0000313" key="2">
    <source>
        <dbReference type="EMBL" id="QCC47928.1"/>
    </source>
</evidence>
<protein>
    <submittedName>
        <fullName evidence="3">Uncharacterized protein</fullName>
    </submittedName>
</protein>
<reference evidence="3 4" key="1">
    <citation type="submission" date="2016-10" db="EMBL/GenBank/DDBJ databases">
        <authorList>
            <person name="de Groot N.N."/>
        </authorList>
    </citation>
    <scope>NUCLEOTIDE SEQUENCE [LARGE SCALE GENOMIC DNA]</scope>
    <source>
        <strain evidence="3 4">CGMCC 1.10331</strain>
    </source>
</reference>
<dbReference type="AlphaFoldDB" id="A0A1H5ZU63"/>
<keyword evidence="4" id="KW-1185">Reference proteome</keyword>
<dbReference type="InterPro" id="IPR058412">
    <property type="entry name" value="DUF8099"/>
</dbReference>
<dbReference type="GeneID" id="39858385"/>
<organism evidence="3 4">
    <name type="scientific">Halobellus limi</name>
    <dbReference type="NCBI Taxonomy" id="699433"/>
    <lineage>
        <taxon>Archaea</taxon>
        <taxon>Methanobacteriati</taxon>
        <taxon>Methanobacteriota</taxon>
        <taxon>Stenosarchaea group</taxon>
        <taxon>Halobacteria</taxon>
        <taxon>Halobacteriales</taxon>
        <taxon>Haloferacaceae</taxon>
        <taxon>Halobellus</taxon>
    </lineage>
</organism>
<gene>
    <name evidence="2" type="ORF">DV707_09800</name>
    <name evidence="3" type="ORF">SAMN04488133_2196</name>
</gene>
<dbReference type="EMBL" id="CP031311">
    <property type="protein sequence ID" value="QCC47928.1"/>
    <property type="molecule type" value="Genomic_DNA"/>
</dbReference>
<dbReference type="EMBL" id="FNVN01000002">
    <property type="protein sequence ID" value="SEG40073.1"/>
    <property type="molecule type" value="Genomic_DNA"/>
</dbReference>
<sequence>MDSECPSASRIAGQQTTEFDANFTFTAMQNFKRGNWTLPALDSLGVLGQAHGASAPGLRPYRRLADGDGR</sequence>
<dbReference type="RefSeq" id="WP_103991872.1">
    <property type="nucleotide sequence ID" value="NZ_CP031311.1"/>
</dbReference>
<dbReference type="Pfam" id="PF26401">
    <property type="entry name" value="DUF8099"/>
    <property type="match status" value="1"/>
</dbReference>
<name>A0A1H5ZU63_9EURY</name>
<evidence type="ECO:0000313" key="5">
    <source>
        <dbReference type="Proteomes" id="UP000296733"/>
    </source>
</evidence>
<proteinExistence type="predicted"/>
<accession>A0A1H5ZU63</accession>
<evidence type="ECO:0000313" key="4">
    <source>
        <dbReference type="Proteomes" id="UP000236740"/>
    </source>
</evidence>
<dbReference type="KEGG" id="hlm:DV707_09800"/>
<dbReference type="Proteomes" id="UP000236740">
    <property type="component" value="Unassembled WGS sequence"/>
</dbReference>
<evidence type="ECO:0000256" key="1">
    <source>
        <dbReference type="SAM" id="MobiDB-lite"/>
    </source>
</evidence>
<reference evidence="2 5" key="2">
    <citation type="journal article" date="2019" name="Nat. Commun.">
        <title>A new type of DNA phosphorothioation-based antiviral system in archaea.</title>
        <authorList>
            <person name="Xiong L."/>
            <person name="Liu S."/>
            <person name="Chen S."/>
            <person name="Xiao Y."/>
            <person name="Zhu B."/>
            <person name="Gao Y."/>
            <person name="Zhang Y."/>
            <person name="Chen B."/>
            <person name="Luo J."/>
            <person name="Deng Z."/>
            <person name="Chen X."/>
            <person name="Wang L."/>
            <person name="Chen S."/>
        </authorList>
    </citation>
    <scope>NUCLEOTIDE SEQUENCE [LARGE SCALE GENOMIC DNA]</scope>
    <source>
        <strain evidence="2 5">CGMCC 1.10331</strain>
    </source>
</reference>
<feature type="region of interest" description="Disordered" evidence="1">
    <location>
        <begin position="51"/>
        <end position="70"/>
    </location>
</feature>
<dbReference type="Proteomes" id="UP000296733">
    <property type="component" value="Chromosome"/>
</dbReference>